<dbReference type="RefSeq" id="WP_115021805.1">
    <property type="nucleotide sequence ID" value="NZ_CP069533.1"/>
</dbReference>
<sequence length="220" mass="25153">MIRRSRTCIIRVRVNVDIADEFLALVLNDKGEFDFNRIVPPPAIPDTEAKWRDESFIVDWERRRHGVKGNAFHTTVIEPDKKEERYWAEVIFSTAGLYPAPVLEELSRLFPAHPIAVIFSSENIGSGYHGGFYLVDGRDIEAPIFTAEACAGLRYPNYWAANWDCLVVNDDELASMFGTDDLPFPLDVNDSVLYDPFLILPGFRQVIGDDEDLNRFWIKP</sequence>
<organism evidence="1 2">
    <name type="scientific">Corynebacterium minutissimum</name>
    <dbReference type="NCBI Taxonomy" id="38301"/>
    <lineage>
        <taxon>Bacteria</taxon>
        <taxon>Bacillati</taxon>
        <taxon>Actinomycetota</taxon>
        <taxon>Actinomycetes</taxon>
        <taxon>Mycobacteriales</taxon>
        <taxon>Corynebacteriaceae</taxon>
        <taxon>Corynebacterium</taxon>
    </lineage>
</organism>
<dbReference type="Proteomes" id="UP000254287">
    <property type="component" value="Unassembled WGS sequence"/>
</dbReference>
<gene>
    <name evidence="1" type="ORF">NCTC10289_01261</name>
</gene>
<accession>A0A376CXP2</accession>
<proteinExistence type="predicted"/>
<dbReference type="AlphaFoldDB" id="A0A376CXP2"/>
<name>A0A376CXP2_9CORY</name>
<dbReference type="EMBL" id="UFXP01000001">
    <property type="protein sequence ID" value="STC77440.1"/>
    <property type="molecule type" value="Genomic_DNA"/>
</dbReference>
<evidence type="ECO:0000313" key="1">
    <source>
        <dbReference type="EMBL" id="STC77440.1"/>
    </source>
</evidence>
<reference evidence="1 2" key="1">
    <citation type="submission" date="2018-06" db="EMBL/GenBank/DDBJ databases">
        <authorList>
            <consortium name="Pathogen Informatics"/>
            <person name="Doyle S."/>
        </authorList>
    </citation>
    <scope>NUCLEOTIDE SEQUENCE [LARGE SCALE GENOMIC DNA]</scope>
    <source>
        <strain evidence="1 2">NCTC10289</strain>
    </source>
</reference>
<evidence type="ECO:0000313" key="2">
    <source>
        <dbReference type="Proteomes" id="UP000254287"/>
    </source>
</evidence>
<evidence type="ECO:0008006" key="3">
    <source>
        <dbReference type="Google" id="ProtNLM"/>
    </source>
</evidence>
<protein>
    <recommendedName>
        <fullName evidence="3">YubB ferredoxin-like domain-containing protein</fullName>
    </recommendedName>
</protein>